<dbReference type="RefSeq" id="WP_090868737.1">
    <property type="nucleotide sequence ID" value="NZ_FOHE01000006.1"/>
</dbReference>
<evidence type="ECO:0008006" key="4">
    <source>
        <dbReference type="Google" id="ProtNLM"/>
    </source>
</evidence>
<dbReference type="Proteomes" id="UP000198618">
    <property type="component" value="Unassembled WGS sequence"/>
</dbReference>
<feature type="transmembrane region" description="Helical" evidence="1">
    <location>
        <begin position="81"/>
        <end position="105"/>
    </location>
</feature>
<protein>
    <recommendedName>
        <fullName evidence="4">DUF2178 domain-containing protein</fullName>
    </recommendedName>
</protein>
<feature type="transmembrane region" description="Helical" evidence="1">
    <location>
        <begin position="7"/>
        <end position="28"/>
    </location>
</feature>
<feature type="transmembrane region" description="Helical" evidence="1">
    <location>
        <begin position="40"/>
        <end position="60"/>
    </location>
</feature>
<keyword evidence="1" id="KW-0472">Membrane</keyword>
<dbReference type="EMBL" id="FOHE01000006">
    <property type="protein sequence ID" value="SET15876.1"/>
    <property type="molecule type" value="Genomic_DNA"/>
</dbReference>
<keyword evidence="1" id="KW-1133">Transmembrane helix</keyword>
<dbReference type="STRING" id="930131.SAMN05216389_10695"/>
<feature type="transmembrane region" description="Helical" evidence="1">
    <location>
        <begin position="111"/>
        <end position="132"/>
    </location>
</feature>
<reference evidence="2 3" key="1">
    <citation type="submission" date="2016-10" db="EMBL/GenBank/DDBJ databases">
        <authorList>
            <person name="de Groot N.N."/>
        </authorList>
    </citation>
    <scope>NUCLEOTIDE SEQUENCE [LARGE SCALE GENOMIC DNA]</scope>
    <source>
        <strain evidence="2 3">IBRC-M 10780</strain>
    </source>
</reference>
<dbReference type="AlphaFoldDB" id="A0A1I0C9E5"/>
<accession>A0A1I0C9E5</accession>
<name>A0A1I0C9E5_9BACI</name>
<proteinExistence type="predicted"/>
<organism evidence="2 3">
    <name type="scientific">Oceanobacillus limi</name>
    <dbReference type="NCBI Taxonomy" id="930131"/>
    <lineage>
        <taxon>Bacteria</taxon>
        <taxon>Bacillati</taxon>
        <taxon>Bacillota</taxon>
        <taxon>Bacilli</taxon>
        <taxon>Bacillales</taxon>
        <taxon>Bacillaceae</taxon>
        <taxon>Oceanobacillus</taxon>
    </lineage>
</organism>
<evidence type="ECO:0000313" key="2">
    <source>
        <dbReference type="EMBL" id="SET15876.1"/>
    </source>
</evidence>
<evidence type="ECO:0000256" key="1">
    <source>
        <dbReference type="SAM" id="Phobius"/>
    </source>
</evidence>
<gene>
    <name evidence="2" type="ORF">SAMN05216389_10695</name>
</gene>
<keyword evidence="3" id="KW-1185">Reference proteome</keyword>
<keyword evidence="1" id="KW-0812">Transmembrane</keyword>
<sequence length="135" mass="15206">MKKRYEIMIYLFVIGMIIVGGLLGVYFIGKEEGEYNFELALAVIVGSVGGFVIFSLYSTWRKKRNGNVPEVDERSLLLIKRYLLIVLYFILIGSGAILLVLYAIGIQTIEVGMLIVYMMILYMLIGIGAVVVKRL</sequence>
<evidence type="ECO:0000313" key="3">
    <source>
        <dbReference type="Proteomes" id="UP000198618"/>
    </source>
</evidence>